<keyword evidence="3" id="KW-0732">Signal</keyword>
<dbReference type="PANTHER" id="PTHR13903:SF8">
    <property type="entry name" value="PIRIN"/>
    <property type="match status" value="1"/>
</dbReference>
<dbReference type="InterPro" id="IPR008778">
    <property type="entry name" value="Pirin_C_dom"/>
</dbReference>
<dbReference type="AlphaFoldDB" id="K0SXG2"/>
<dbReference type="Proteomes" id="UP000266841">
    <property type="component" value="Unassembled WGS sequence"/>
</dbReference>
<dbReference type="InterPro" id="IPR003829">
    <property type="entry name" value="Pirin_N_dom"/>
</dbReference>
<dbReference type="OMA" id="GRVCPNF"/>
<dbReference type="Pfam" id="PF05726">
    <property type="entry name" value="Pirin_C"/>
    <property type="match status" value="1"/>
</dbReference>
<dbReference type="PANTHER" id="PTHR13903">
    <property type="entry name" value="PIRIN-RELATED"/>
    <property type="match status" value="1"/>
</dbReference>
<dbReference type="Pfam" id="PF02678">
    <property type="entry name" value="Pirin"/>
    <property type="match status" value="1"/>
</dbReference>
<dbReference type="InterPro" id="IPR014710">
    <property type="entry name" value="RmlC-like_jellyroll"/>
</dbReference>
<evidence type="ECO:0000256" key="3">
    <source>
        <dbReference type="SAM" id="SignalP"/>
    </source>
</evidence>
<name>K0SXG2_THAOC</name>
<accession>K0SXG2</accession>
<proteinExistence type="inferred from homology"/>
<comment type="similarity">
    <text evidence="1 2">Belongs to the pirin family.</text>
</comment>
<dbReference type="SUPFAM" id="SSF51182">
    <property type="entry name" value="RmlC-like cupins"/>
    <property type="match status" value="1"/>
</dbReference>
<comment type="caution">
    <text evidence="6">The sequence shown here is derived from an EMBL/GenBank/DDBJ whole genome shotgun (WGS) entry which is preliminary data.</text>
</comment>
<evidence type="ECO:0000259" key="5">
    <source>
        <dbReference type="Pfam" id="PF05726"/>
    </source>
</evidence>
<evidence type="ECO:0000313" key="6">
    <source>
        <dbReference type="EMBL" id="EJK65666.1"/>
    </source>
</evidence>
<reference evidence="6 7" key="1">
    <citation type="journal article" date="2012" name="Genome Biol.">
        <title>Genome and low-iron response of an oceanic diatom adapted to chronic iron limitation.</title>
        <authorList>
            <person name="Lommer M."/>
            <person name="Specht M."/>
            <person name="Roy A.S."/>
            <person name="Kraemer L."/>
            <person name="Andreson R."/>
            <person name="Gutowska M.A."/>
            <person name="Wolf J."/>
            <person name="Bergner S.V."/>
            <person name="Schilhabel M.B."/>
            <person name="Klostermeier U.C."/>
            <person name="Beiko R.G."/>
            <person name="Rosenstiel P."/>
            <person name="Hippler M."/>
            <person name="Laroche J."/>
        </authorList>
    </citation>
    <scope>NUCLEOTIDE SEQUENCE [LARGE SCALE GENOMIC DNA]</scope>
    <source>
        <strain evidence="6 7">CCMP1005</strain>
    </source>
</reference>
<evidence type="ECO:0000256" key="1">
    <source>
        <dbReference type="ARBA" id="ARBA00008416"/>
    </source>
</evidence>
<dbReference type="Gene3D" id="2.60.120.10">
    <property type="entry name" value="Jelly Rolls"/>
    <property type="match status" value="1"/>
</dbReference>
<feature type="domain" description="Pirin N-terminal" evidence="4">
    <location>
        <begin position="54"/>
        <end position="167"/>
    </location>
</feature>
<dbReference type="InterPro" id="IPR012093">
    <property type="entry name" value="Pirin"/>
</dbReference>
<evidence type="ECO:0000313" key="7">
    <source>
        <dbReference type="Proteomes" id="UP000266841"/>
    </source>
</evidence>
<gene>
    <name evidence="6" type="ORF">THAOC_13446</name>
</gene>
<keyword evidence="7" id="KW-1185">Reference proteome</keyword>
<protein>
    <recommendedName>
        <fullName evidence="8">Pirin N-terminal domain-containing protein</fullName>
    </recommendedName>
</protein>
<dbReference type="InterPro" id="IPR011051">
    <property type="entry name" value="RmlC_Cupin_sf"/>
</dbReference>
<feature type="signal peptide" evidence="3">
    <location>
        <begin position="1"/>
        <end position="20"/>
    </location>
</feature>
<organism evidence="6 7">
    <name type="scientific">Thalassiosira oceanica</name>
    <name type="common">Marine diatom</name>
    <dbReference type="NCBI Taxonomy" id="159749"/>
    <lineage>
        <taxon>Eukaryota</taxon>
        <taxon>Sar</taxon>
        <taxon>Stramenopiles</taxon>
        <taxon>Ochrophyta</taxon>
        <taxon>Bacillariophyta</taxon>
        <taxon>Coscinodiscophyceae</taxon>
        <taxon>Thalassiosirophycidae</taxon>
        <taxon>Thalassiosirales</taxon>
        <taxon>Thalassiosiraceae</taxon>
        <taxon>Thalassiosira</taxon>
    </lineage>
</organism>
<feature type="non-terminal residue" evidence="6">
    <location>
        <position position="1"/>
    </location>
</feature>
<sequence>LPVWPVWQGVILFFAGKLLGETVAAEWEDRIGGRVCPNFFSSSSVVTDTIYGGTSPFVLLVHHRHAFMNWDPLRFLQKSFFPEGFPSHPHRGFVTVTYCLSGGMLHRDSMGIKQAYGAEQRHGGNHVQWLNTGSGMQHEEMWDVFEPDEKDEGSLLQTSSQELYQIWLNVPSSQKMTSPKAHLLQKYGVKDESDKLPPPYSTPIITECGVTTTVVCGDHNGIRAPWDIPTDAAILRVELTKGATWEHSMPASHKTAIIYVKSGFIEIEGDRIAPHHTAYLTQDGQTLTVRACDDSADILLLSGAPILEPVYSQGSMVMNSKSEIQKAYQDYQSGYMGVPWDYKLTDEEWQEHIKRYPSMY</sequence>
<dbReference type="OrthoDB" id="198735at2759"/>
<dbReference type="CDD" id="cd02247">
    <property type="entry name" value="cupin_pirin_C"/>
    <property type="match status" value="1"/>
</dbReference>
<dbReference type="eggNOG" id="ENOG502QQ5A">
    <property type="taxonomic scope" value="Eukaryota"/>
</dbReference>
<evidence type="ECO:0000256" key="2">
    <source>
        <dbReference type="RuleBase" id="RU003457"/>
    </source>
</evidence>
<evidence type="ECO:0008006" key="8">
    <source>
        <dbReference type="Google" id="ProtNLM"/>
    </source>
</evidence>
<dbReference type="EMBL" id="AGNL01015589">
    <property type="protein sequence ID" value="EJK65666.1"/>
    <property type="molecule type" value="Genomic_DNA"/>
</dbReference>
<feature type="chain" id="PRO_5003837417" description="Pirin N-terminal domain-containing protein" evidence="3">
    <location>
        <begin position="21"/>
        <end position="360"/>
    </location>
</feature>
<evidence type="ECO:0000259" key="4">
    <source>
        <dbReference type="Pfam" id="PF02678"/>
    </source>
</evidence>
<feature type="domain" description="Pirin C-terminal" evidence="5">
    <location>
        <begin position="235"/>
        <end position="336"/>
    </location>
</feature>